<dbReference type="AlphaFoldDB" id="A0A2G5VFD9"/>
<dbReference type="GO" id="GO:0042274">
    <property type="term" value="P:ribosomal small subunit biogenesis"/>
    <property type="evidence" value="ECO:0007669"/>
    <property type="project" value="InterPro"/>
</dbReference>
<accession>A0A2G5VFD9</accession>
<keyword evidence="5" id="KW-1185">Reference proteome</keyword>
<feature type="compositionally biased region" description="Basic and acidic residues" evidence="3">
    <location>
        <begin position="365"/>
        <end position="374"/>
    </location>
</feature>
<evidence type="ECO:0000313" key="5">
    <source>
        <dbReference type="Proteomes" id="UP000230233"/>
    </source>
</evidence>
<dbReference type="GO" id="GO:0005634">
    <property type="term" value="C:nucleus"/>
    <property type="evidence" value="ECO:0007669"/>
    <property type="project" value="TreeGrafter"/>
</dbReference>
<protein>
    <recommendedName>
        <fullName evidence="2">Protein LTV1 homolog</fullName>
    </recommendedName>
</protein>
<feature type="region of interest" description="Disordered" evidence="3">
    <location>
        <begin position="328"/>
        <end position="403"/>
    </location>
</feature>
<sequence length="418" mass="48377">MGKKKAFIDKKASQRFRLVPDNREKSERFKPTQEHLEEQQKYGVYYDDDYDYLQHMRAINEPMKLENVHEEVEKTTIKSSSGPSGFPPAPPLFGLTGVMKKPEFFDEDVANALEDGTDDRSGGELEDNFISLAGGVLDERTTLFRDVRRDVDSDGEEEEEEDDDGQMYDDYDDDELFGEEAVGEIKPTRAEQRVIDDAFEELMDREYNTEQIGELDGDDYEVGGALEPNAGRLHKLVNDKGPSNAEYDEELAKHYVRERMRLIEEGVIKDKEEYEIVEVDEGTNKKMKWDCESFATQYTNIYNHPTLIKEPRGLSRKALKRFDKAVEEMEIAEENEDEEEDEDMEDDDDADDKESVFSTVSTFRPKGETPEQRNLRKKAVKEARKQRRIEKKANKTMFAEEKRKLAKGRIGQIKARPV</sequence>
<dbReference type="Proteomes" id="UP000230233">
    <property type="component" value="Chromosome I"/>
</dbReference>
<feature type="region of interest" description="Disordered" evidence="3">
    <location>
        <begin position="145"/>
        <end position="172"/>
    </location>
</feature>
<name>A0A2G5VFD9_9PELO</name>
<gene>
    <name evidence="4" type="primary">Cni-T23D8.3</name>
    <name evidence="4" type="synonym">Cnig_chr_I.g1355</name>
    <name evidence="4" type="ORF">B9Z55_001355</name>
</gene>
<dbReference type="InterPro" id="IPR007307">
    <property type="entry name" value="Ltv1"/>
</dbReference>
<dbReference type="GO" id="GO:0030688">
    <property type="term" value="C:preribosome, small subunit precursor"/>
    <property type="evidence" value="ECO:0007669"/>
    <property type="project" value="TreeGrafter"/>
</dbReference>
<dbReference type="EMBL" id="PDUG01000001">
    <property type="protein sequence ID" value="PIC50473.1"/>
    <property type="molecule type" value="Genomic_DNA"/>
</dbReference>
<dbReference type="PANTHER" id="PTHR21531">
    <property type="entry name" value="LOW-TEMPERATURE VIABILITY PROTEIN LTV1-RELATED"/>
    <property type="match status" value="1"/>
</dbReference>
<evidence type="ECO:0000256" key="3">
    <source>
        <dbReference type="SAM" id="MobiDB-lite"/>
    </source>
</evidence>
<dbReference type="Pfam" id="PF04180">
    <property type="entry name" value="LTV"/>
    <property type="match status" value="1"/>
</dbReference>
<evidence type="ECO:0000256" key="2">
    <source>
        <dbReference type="ARBA" id="ARBA00021561"/>
    </source>
</evidence>
<dbReference type="PANTHER" id="PTHR21531:SF0">
    <property type="entry name" value="PROTEIN LTV1 HOMOLOG"/>
    <property type="match status" value="1"/>
</dbReference>
<dbReference type="STRING" id="1611254.A0A2G5VFD9"/>
<feature type="compositionally biased region" description="Basic residues" evidence="3">
    <location>
        <begin position="375"/>
        <end position="390"/>
    </location>
</feature>
<organism evidence="4 5">
    <name type="scientific">Caenorhabditis nigoni</name>
    <dbReference type="NCBI Taxonomy" id="1611254"/>
    <lineage>
        <taxon>Eukaryota</taxon>
        <taxon>Metazoa</taxon>
        <taxon>Ecdysozoa</taxon>
        <taxon>Nematoda</taxon>
        <taxon>Chromadorea</taxon>
        <taxon>Rhabditida</taxon>
        <taxon>Rhabditina</taxon>
        <taxon>Rhabditomorpha</taxon>
        <taxon>Rhabditoidea</taxon>
        <taxon>Rhabditidae</taxon>
        <taxon>Peloderinae</taxon>
        <taxon>Caenorhabditis</taxon>
    </lineage>
</organism>
<dbReference type="OrthoDB" id="5852896at2759"/>
<dbReference type="GO" id="GO:0000056">
    <property type="term" value="P:ribosomal small subunit export from nucleus"/>
    <property type="evidence" value="ECO:0007669"/>
    <property type="project" value="TreeGrafter"/>
</dbReference>
<evidence type="ECO:0000313" key="4">
    <source>
        <dbReference type="EMBL" id="PIC50473.1"/>
    </source>
</evidence>
<evidence type="ECO:0000256" key="1">
    <source>
        <dbReference type="ARBA" id="ARBA00009078"/>
    </source>
</evidence>
<comment type="similarity">
    <text evidence="1">Belongs to the LTV1 family.</text>
</comment>
<feature type="compositionally biased region" description="Acidic residues" evidence="3">
    <location>
        <begin position="328"/>
        <end position="352"/>
    </location>
</feature>
<comment type="caution">
    <text evidence="4">The sequence shown here is derived from an EMBL/GenBank/DDBJ whole genome shotgun (WGS) entry which is preliminary data.</text>
</comment>
<proteinExistence type="inferred from homology"/>
<reference evidence="5" key="1">
    <citation type="submission" date="2017-10" db="EMBL/GenBank/DDBJ databases">
        <title>Rapid genome shrinkage in a self-fertile nematode reveals novel sperm competition proteins.</title>
        <authorList>
            <person name="Yin D."/>
            <person name="Schwarz E.M."/>
            <person name="Thomas C.G."/>
            <person name="Felde R.L."/>
            <person name="Korf I.F."/>
            <person name="Cutter A.D."/>
            <person name="Schartner C.M."/>
            <person name="Ralston E.J."/>
            <person name="Meyer B.J."/>
            <person name="Haag E.S."/>
        </authorList>
    </citation>
    <scope>NUCLEOTIDE SEQUENCE [LARGE SCALE GENOMIC DNA]</scope>
    <source>
        <strain evidence="5">JU1422</strain>
    </source>
</reference>
<feature type="region of interest" description="Disordered" evidence="3">
    <location>
        <begin position="73"/>
        <end position="93"/>
    </location>
</feature>
<feature type="compositionally biased region" description="Acidic residues" evidence="3">
    <location>
        <begin position="153"/>
        <end position="172"/>
    </location>
</feature>
<dbReference type="GO" id="GO:0005829">
    <property type="term" value="C:cytosol"/>
    <property type="evidence" value="ECO:0007669"/>
    <property type="project" value="TreeGrafter"/>
</dbReference>